<organism evidence="2 3">
    <name type="scientific">Anopheles quadriannulatus</name>
    <name type="common">Mosquito</name>
    <dbReference type="NCBI Taxonomy" id="34691"/>
    <lineage>
        <taxon>Eukaryota</taxon>
        <taxon>Metazoa</taxon>
        <taxon>Ecdysozoa</taxon>
        <taxon>Arthropoda</taxon>
        <taxon>Hexapoda</taxon>
        <taxon>Insecta</taxon>
        <taxon>Pterygota</taxon>
        <taxon>Neoptera</taxon>
        <taxon>Endopterygota</taxon>
        <taxon>Diptera</taxon>
        <taxon>Nematocera</taxon>
        <taxon>Culicoidea</taxon>
        <taxon>Culicidae</taxon>
        <taxon>Anophelinae</taxon>
        <taxon>Anopheles</taxon>
    </lineage>
</organism>
<feature type="compositionally biased region" description="Low complexity" evidence="1">
    <location>
        <begin position="119"/>
        <end position="143"/>
    </location>
</feature>
<feature type="compositionally biased region" description="Gly residues" evidence="1">
    <location>
        <begin position="1"/>
        <end position="10"/>
    </location>
</feature>
<feature type="region of interest" description="Disordered" evidence="1">
    <location>
        <begin position="108"/>
        <end position="143"/>
    </location>
</feature>
<dbReference type="AlphaFoldDB" id="A0A182XRL9"/>
<reference evidence="2" key="1">
    <citation type="submission" date="2020-05" db="UniProtKB">
        <authorList>
            <consortium name="EnsemblMetazoa"/>
        </authorList>
    </citation>
    <scope>IDENTIFICATION</scope>
    <source>
        <strain evidence="2">SANGQUA</strain>
    </source>
</reference>
<dbReference type="VEuPathDB" id="VectorBase:AQUA014492"/>
<feature type="compositionally biased region" description="Polar residues" evidence="1">
    <location>
        <begin position="198"/>
        <end position="220"/>
    </location>
</feature>
<evidence type="ECO:0000256" key="1">
    <source>
        <dbReference type="SAM" id="MobiDB-lite"/>
    </source>
</evidence>
<evidence type="ECO:0000313" key="3">
    <source>
        <dbReference type="Proteomes" id="UP000076407"/>
    </source>
</evidence>
<accession>A0A182XRL9</accession>
<keyword evidence="3" id="KW-1185">Reference proteome</keyword>
<dbReference type="EnsemblMetazoa" id="AQUA014492-RA">
    <property type="protein sequence ID" value="AQUA014492-PA"/>
    <property type="gene ID" value="AQUA014492"/>
</dbReference>
<feature type="region of interest" description="Disordered" evidence="1">
    <location>
        <begin position="1"/>
        <end position="21"/>
    </location>
</feature>
<proteinExistence type="predicted"/>
<feature type="region of interest" description="Disordered" evidence="1">
    <location>
        <begin position="180"/>
        <end position="220"/>
    </location>
</feature>
<protein>
    <submittedName>
        <fullName evidence="2">Uncharacterized protein</fullName>
    </submittedName>
</protein>
<dbReference type="Proteomes" id="UP000076407">
    <property type="component" value="Unassembled WGS sequence"/>
</dbReference>
<evidence type="ECO:0000313" key="2">
    <source>
        <dbReference type="EnsemblMetazoa" id="AQUA014492-PA"/>
    </source>
</evidence>
<sequence>MGGCGGGGGTRDNARPIRAPRLRAAPSRFSRTLLPSREAAITFATRLLFSQREFHDFASSSGGLSSSSSVSSPESCISTMSWSSWAEWSSFVGASSFASSCSASEDELLSDDELPPLSPSSLLPEESTAAGSGSGGCSSSSDISPSSGSVSSAGCAGTGVGGFFACRSSSSMLGTKIDARSFASRSSSESDEMHSVSGLASTGITSGELSRSPSSPGRTV</sequence>
<name>A0A182XRL9_ANOQN</name>